<dbReference type="GO" id="GO:0043200">
    <property type="term" value="P:response to amino acid"/>
    <property type="evidence" value="ECO:0007669"/>
    <property type="project" value="TreeGrafter"/>
</dbReference>
<keyword evidence="6" id="KW-1185">Reference proteome</keyword>
<evidence type="ECO:0000313" key="5">
    <source>
        <dbReference type="EMBL" id="ACV11531.1"/>
    </source>
</evidence>
<dbReference type="Gene3D" id="1.10.10.10">
    <property type="entry name" value="Winged helix-like DNA-binding domain superfamily/Winged helix DNA-binding domain"/>
    <property type="match status" value="1"/>
</dbReference>
<dbReference type="InterPro" id="IPR011991">
    <property type="entry name" value="ArsR-like_HTH"/>
</dbReference>
<keyword evidence="2" id="KW-0238">DNA-binding</keyword>
<dbReference type="eggNOG" id="arCOG01580">
    <property type="taxonomic scope" value="Archaea"/>
</dbReference>
<dbReference type="HOGENOM" id="CLU_091233_0_3_2"/>
<dbReference type="SMART" id="SM00344">
    <property type="entry name" value="HTH_ASNC"/>
    <property type="match status" value="1"/>
</dbReference>
<dbReference type="OrthoDB" id="6995at2157"/>
<organism evidence="5 6">
    <name type="scientific">Halorhabdus utahensis (strain DSM 12940 / JCM 11049 / AX-2)</name>
    <dbReference type="NCBI Taxonomy" id="519442"/>
    <lineage>
        <taxon>Archaea</taxon>
        <taxon>Methanobacteriati</taxon>
        <taxon>Methanobacteriota</taxon>
        <taxon>Stenosarchaea group</taxon>
        <taxon>Halobacteria</taxon>
        <taxon>Halobacteriales</taxon>
        <taxon>Haloarculaceae</taxon>
        <taxon>Halorhabdus</taxon>
    </lineage>
</organism>
<dbReference type="PANTHER" id="PTHR30154">
    <property type="entry name" value="LEUCINE-RESPONSIVE REGULATORY PROTEIN"/>
    <property type="match status" value="1"/>
</dbReference>
<dbReference type="GO" id="GO:0005829">
    <property type="term" value="C:cytosol"/>
    <property type="evidence" value="ECO:0007669"/>
    <property type="project" value="TreeGrafter"/>
</dbReference>
<accession>C7NND1</accession>
<name>C7NND1_HALUD</name>
<dbReference type="InterPro" id="IPR000485">
    <property type="entry name" value="AsnC-type_HTH_dom"/>
</dbReference>
<dbReference type="SUPFAM" id="SSF54909">
    <property type="entry name" value="Dimeric alpha+beta barrel"/>
    <property type="match status" value="1"/>
</dbReference>
<dbReference type="PROSITE" id="PS00519">
    <property type="entry name" value="HTH_ASNC_1"/>
    <property type="match status" value="1"/>
</dbReference>
<dbReference type="Proteomes" id="UP000002071">
    <property type="component" value="Chromosome"/>
</dbReference>
<proteinExistence type="predicted"/>
<protein>
    <submittedName>
        <fullName evidence="5">Transcriptional regulator, AsnC family</fullName>
    </submittedName>
</protein>
<dbReference type="GeneID" id="8383634"/>
<dbReference type="InterPro" id="IPR036388">
    <property type="entry name" value="WH-like_DNA-bd_sf"/>
</dbReference>
<dbReference type="KEGG" id="hut:Huta_1355"/>
<dbReference type="STRING" id="519442.Huta_1355"/>
<evidence type="ECO:0000256" key="3">
    <source>
        <dbReference type="ARBA" id="ARBA00023163"/>
    </source>
</evidence>
<dbReference type="Pfam" id="PF01037">
    <property type="entry name" value="AsnC_trans_reg"/>
    <property type="match status" value="1"/>
</dbReference>
<evidence type="ECO:0000256" key="2">
    <source>
        <dbReference type="ARBA" id="ARBA00023125"/>
    </source>
</evidence>
<evidence type="ECO:0000259" key="4">
    <source>
        <dbReference type="PROSITE" id="PS50956"/>
    </source>
</evidence>
<dbReference type="EMBL" id="CP001687">
    <property type="protein sequence ID" value="ACV11531.1"/>
    <property type="molecule type" value="Genomic_DNA"/>
</dbReference>
<dbReference type="PROSITE" id="PS50956">
    <property type="entry name" value="HTH_ASNC_2"/>
    <property type="match status" value="1"/>
</dbReference>
<dbReference type="InterPro" id="IPR019887">
    <property type="entry name" value="Tscrpt_reg_AsnC/Lrp_C"/>
</dbReference>
<keyword evidence="1" id="KW-0805">Transcription regulation</keyword>
<keyword evidence="3" id="KW-0804">Transcription</keyword>
<dbReference type="InterPro" id="IPR019888">
    <property type="entry name" value="Tscrpt_reg_AsnC-like"/>
</dbReference>
<feature type="domain" description="HTH asnC-type" evidence="4">
    <location>
        <begin position="3"/>
        <end position="64"/>
    </location>
</feature>
<dbReference type="InterPro" id="IPR036390">
    <property type="entry name" value="WH_DNA-bd_sf"/>
</dbReference>
<evidence type="ECO:0000313" key="6">
    <source>
        <dbReference type="Proteomes" id="UP000002071"/>
    </source>
</evidence>
<dbReference type="Pfam" id="PF13404">
    <property type="entry name" value="HTH_AsnC-type"/>
    <property type="match status" value="1"/>
</dbReference>
<dbReference type="PRINTS" id="PR00033">
    <property type="entry name" value="HTHASNC"/>
</dbReference>
<gene>
    <name evidence="5" type="ordered locus">Huta_1355</name>
</gene>
<dbReference type="InterPro" id="IPR011008">
    <property type="entry name" value="Dimeric_a/b-barrel"/>
</dbReference>
<dbReference type="PANTHER" id="PTHR30154:SF34">
    <property type="entry name" value="TRANSCRIPTIONAL REGULATOR AZLB"/>
    <property type="match status" value="1"/>
</dbReference>
<reference evidence="5 6" key="1">
    <citation type="journal article" date="2009" name="Stand. Genomic Sci.">
        <title>Complete genome sequence of Halorhabdus utahensis type strain (AX-2).</title>
        <authorList>
            <person name="Anderson I."/>
            <person name="Tindall B.J."/>
            <person name="Pomrenke H."/>
            <person name="Goker M."/>
            <person name="Lapidus A."/>
            <person name="Nolan M."/>
            <person name="Copeland A."/>
            <person name="Glavina Del Rio T."/>
            <person name="Chen F."/>
            <person name="Tice H."/>
            <person name="Cheng J.F."/>
            <person name="Lucas S."/>
            <person name="Chertkov O."/>
            <person name="Bruce D."/>
            <person name="Brettin T."/>
            <person name="Detter J.C."/>
            <person name="Han C."/>
            <person name="Goodwin L."/>
            <person name="Land M."/>
            <person name="Hauser L."/>
            <person name="Chang Y.J."/>
            <person name="Jeffries C.D."/>
            <person name="Pitluck S."/>
            <person name="Pati A."/>
            <person name="Mavromatis K."/>
            <person name="Ivanova N."/>
            <person name="Ovchinnikova G."/>
            <person name="Chen A."/>
            <person name="Palaniappan K."/>
            <person name="Chain P."/>
            <person name="Rohde M."/>
            <person name="Bristow J."/>
            <person name="Eisen J.A."/>
            <person name="Markowitz V."/>
            <person name="Hugenholtz P."/>
            <person name="Kyrpides N.C."/>
            <person name="Klenk H.P."/>
        </authorList>
    </citation>
    <scope>NUCLEOTIDE SEQUENCE [LARGE SCALE GENOMIC DNA]</scope>
    <source>
        <strain evidence="6">DSM 12940 / JCM 11049 / AX-2</strain>
    </source>
</reference>
<dbReference type="Gene3D" id="3.30.70.920">
    <property type="match status" value="1"/>
</dbReference>
<dbReference type="InterPro" id="IPR019885">
    <property type="entry name" value="Tscrpt_reg_HTH_AsnC-type_CS"/>
</dbReference>
<dbReference type="RefSeq" id="WP_015789105.1">
    <property type="nucleotide sequence ID" value="NC_013158.1"/>
</dbReference>
<dbReference type="AlphaFoldDB" id="C7NND1"/>
<evidence type="ECO:0000256" key="1">
    <source>
        <dbReference type="ARBA" id="ARBA00023015"/>
    </source>
</evidence>
<sequence length="152" mass="16229">MDLDDIDRALVAALLEDGRASTQALAAGVGISPTAVERRIEALEDAGVIEGYAASVDYDALGYDVTAVVRVRTGTGPELVIETLGEYPWARSVYEVTGEDDVVLVGRFRDTDDMHENVAKLLTESAVRSVTVDVVLDTVRACEPISVDTSAE</sequence>
<dbReference type="GO" id="GO:0043565">
    <property type="term" value="F:sequence-specific DNA binding"/>
    <property type="evidence" value="ECO:0007669"/>
    <property type="project" value="InterPro"/>
</dbReference>
<dbReference type="CDD" id="cd00090">
    <property type="entry name" value="HTH_ARSR"/>
    <property type="match status" value="1"/>
</dbReference>
<dbReference type="SUPFAM" id="SSF46785">
    <property type="entry name" value="Winged helix' DNA-binding domain"/>
    <property type="match status" value="1"/>
</dbReference>